<name>A0AAD4CJ31_ASPNN</name>
<reference evidence="2" key="1">
    <citation type="journal article" date="2019" name="Beilstein J. Org. Chem.">
        <title>Nanangenines: drimane sesquiterpenoids as the dominant metabolite cohort of a novel Australian fungus, Aspergillus nanangensis.</title>
        <authorList>
            <person name="Lacey H.J."/>
            <person name="Gilchrist C.L.M."/>
            <person name="Crombie A."/>
            <person name="Kalaitzis J.A."/>
            <person name="Vuong D."/>
            <person name="Rutledge P.J."/>
            <person name="Turner P."/>
            <person name="Pitt J.I."/>
            <person name="Lacey E."/>
            <person name="Chooi Y.H."/>
            <person name="Piggott A.M."/>
        </authorList>
    </citation>
    <scope>NUCLEOTIDE SEQUENCE</scope>
    <source>
        <strain evidence="2">MST-FP2251</strain>
    </source>
</reference>
<protein>
    <submittedName>
        <fullName evidence="2">Uncharacterized protein</fullName>
    </submittedName>
</protein>
<feature type="compositionally biased region" description="Basic and acidic residues" evidence="1">
    <location>
        <begin position="66"/>
        <end position="84"/>
    </location>
</feature>
<gene>
    <name evidence="2" type="ORF">FE257_010201</name>
</gene>
<reference evidence="2" key="2">
    <citation type="submission" date="2020-02" db="EMBL/GenBank/DDBJ databases">
        <authorList>
            <person name="Gilchrist C.L.M."/>
            <person name="Chooi Y.-H."/>
        </authorList>
    </citation>
    <scope>NUCLEOTIDE SEQUENCE</scope>
    <source>
        <strain evidence="2">MST-FP2251</strain>
    </source>
</reference>
<sequence length="206" mass="22892">MPAIHASRTGDQVKSKRFRTVYECKSSAQERPYVPRPSRTQQLLNPKLRPQLTTEVPKDVLNPKGVADDILAKREEERGRKRDLDEADPLDSHIQTSKRARSISSHSVSSISTISTNRSRSKSPRRQDDYTAKGRAIRRRNIPLLLTPLAKELALDHANGLMIETSGGGIGNRAPRNVVEPEISPEMIANETGPEAKVMIQEALAT</sequence>
<dbReference type="AlphaFoldDB" id="A0AAD4CJ31"/>
<proteinExistence type="predicted"/>
<evidence type="ECO:0000256" key="1">
    <source>
        <dbReference type="SAM" id="MobiDB-lite"/>
    </source>
</evidence>
<feature type="compositionally biased region" description="Low complexity" evidence="1">
    <location>
        <begin position="102"/>
        <end position="118"/>
    </location>
</feature>
<accession>A0AAD4CJ31</accession>
<comment type="caution">
    <text evidence="2">The sequence shown here is derived from an EMBL/GenBank/DDBJ whole genome shotgun (WGS) entry which is preliminary data.</text>
</comment>
<evidence type="ECO:0000313" key="3">
    <source>
        <dbReference type="Proteomes" id="UP001194746"/>
    </source>
</evidence>
<organism evidence="2 3">
    <name type="scientific">Aspergillus nanangensis</name>
    <dbReference type="NCBI Taxonomy" id="2582783"/>
    <lineage>
        <taxon>Eukaryota</taxon>
        <taxon>Fungi</taxon>
        <taxon>Dikarya</taxon>
        <taxon>Ascomycota</taxon>
        <taxon>Pezizomycotina</taxon>
        <taxon>Eurotiomycetes</taxon>
        <taxon>Eurotiomycetidae</taxon>
        <taxon>Eurotiales</taxon>
        <taxon>Aspergillaceae</taxon>
        <taxon>Aspergillus</taxon>
        <taxon>Aspergillus subgen. Circumdati</taxon>
    </lineage>
</organism>
<evidence type="ECO:0000313" key="2">
    <source>
        <dbReference type="EMBL" id="KAF9887484.1"/>
    </source>
</evidence>
<dbReference type="Pfam" id="PF13917">
    <property type="entry name" value="zf-CCHC_3"/>
    <property type="match status" value="1"/>
</dbReference>
<keyword evidence="3" id="KW-1185">Reference proteome</keyword>
<feature type="region of interest" description="Disordered" evidence="1">
    <location>
        <begin position="24"/>
        <end position="135"/>
    </location>
</feature>
<dbReference type="Proteomes" id="UP001194746">
    <property type="component" value="Unassembled WGS sequence"/>
</dbReference>
<dbReference type="EMBL" id="VCAU01000061">
    <property type="protein sequence ID" value="KAF9887484.1"/>
    <property type="molecule type" value="Genomic_DNA"/>
</dbReference>